<gene>
    <name evidence="1" type="ORF">PanWU01x14_057600</name>
</gene>
<reference evidence="2" key="1">
    <citation type="submission" date="2016-06" db="EMBL/GenBank/DDBJ databases">
        <title>Parallel loss of symbiosis genes in relatives of nitrogen-fixing non-legume Parasponia.</title>
        <authorList>
            <person name="Van Velzen R."/>
            <person name="Holmer R."/>
            <person name="Bu F."/>
            <person name="Rutten L."/>
            <person name="Van Zeijl A."/>
            <person name="Liu W."/>
            <person name="Santuari L."/>
            <person name="Cao Q."/>
            <person name="Sharma T."/>
            <person name="Shen D."/>
            <person name="Roswanjaya Y."/>
            <person name="Wardhani T."/>
            <person name="Kalhor M.S."/>
            <person name="Jansen J."/>
            <person name="Van den Hoogen J."/>
            <person name="Gungor B."/>
            <person name="Hartog M."/>
            <person name="Hontelez J."/>
            <person name="Verver J."/>
            <person name="Yang W.-C."/>
            <person name="Schijlen E."/>
            <person name="Repin R."/>
            <person name="Schilthuizen M."/>
            <person name="Schranz E."/>
            <person name="Heidstra R."/>
            <person name="Miyata K."/>
            <person name="Fedorova E."/>
            <person name="Kohlen W."/>
            <person name="Bisseling T."/>
            <person name="Smit S."/>
            <person name="Geurts R."/>
        </authorList>
    </citation>
    <scope>NUCLEOTIDE SEQUENCE [LARGE SCALE GENOMIC DNA]</scope>
    <source>
        <strain evidence="2">cv. WU1-14</strain>
    </source>
</reference>
<sequence>RYNRHLEISEPSWSPSYLDWHLKYGEISYSIEHLNG</sequence>
<name>A0A2P5DJX0_PARAD</name>
<dbReference type="EMBL" id="JXTB01000033">
    <property type="protein sequence ID" value="PON73578.1"/>
    <property type="molecule type" value="Genomic_DNA"/>
</dbReference>
<evidence type="ECO:0000313" key="2">
    <source>
        <dbReference type="Proteomes" id="UP000237105"/>
    </source>
</evidence>
<accession>A0A2P5DJX0</accession>
<dbReference type="OrthoDB" id="10404224at2759"/>
<evidence type="ECO:0000313" key="1">
    <source>
        <dbReference type="EMBL" id="PON73578.1"/>
    </source>
</evidence>
<dbReference type="Proteomes" id="UP000237105">
    <property type="component" value="Unassembled WGS sequence"/>
</dbReference>
<comment type="caution">
    <text evidence="1">The sequence shown here is derived from an EMBL/GenBank/DDBJ whole genome shotgun (WGS) entry which is preliminary data.</text>
</comment>
<dbReference type="AlphaFoldDB" id="A0A2P5DJX0"/>
<organism evidence="1 2">
    <name type="scientific">Parasponia andersonii</name>
    <name type="common">Sponia andersonii</name>
    <dbReference type="NCBI Taxonomy" id="3476"/>
    <lineage>
        <taxon>Eukaryota</taxon>
        <taxon>Viridiplantae</taxon>
        <taxon>Streptophyta</taxon>
        <taxon>Embryophyta</taxon>
        <taxon>Tracheophyta</taxon>
        <taxon>Spermatophyta</taxon>
        <taxon>Magnoliopsida</taxon>
        <taxon>eudicotyledons</taxon>
        <taxon>Gunneridae</taxon>
        <taxon>Pentapetalae</taxon>
        <taxon>rosids</taxon>
        <taxon>fabids</taxon>
        <taxon>Rosales</taxon>
        <taxon>Cannabaceae</taxon>
        <taxon>Parasponia</taxon>
    </lineage>
</organism>
<protein>
    <submittedName>
        <fullName evidence="1">Uncharacterized protein</fullName>
    </submittedName>
</protein>
<keyword evidence="2" id="KW-1185">Reference proteome</keyword>
<feature type="non-terminal residue" evidence="1">
    <location>
        <position position="1"/>
    </location>
</feature>
<proteinExistence type="predicted"/>